<organism evidence="2 3">
    <name type="scientific">Penicillium freii</name>
    <dbReference type="NCBI Taxonomy" id="48697"/>
    <lineage>
        <taxon>Eukaryota</taxon>
        <taxon>Fungi</taxon>
        <taxon>Dikarya</taxon>
        <taxon>Ascomycota</taxon>
        <taxon>Pezizomycotina</taxon>
        <taxon>Eurotiomycetes</taxon>
        <taxon>Eurotiomycetidae</taxon>
        <taxon>Eurotiales</taxon>
        <taxon>Aspergillaceae</taxon>
        <taxon>Penicillium</taxon>
    </lineage>
</organism>
<feature type="region of interest" description="Disordered" evidence="1">
    <location>
        <begin position="15"/>
        <end position="35"/>
    </location>
</feature>
<sequence length="91" mass="10552">MDLFCMPAKMHLIASQNDHRNNDGRKPYPKPSNDAESVATNLFPIVKRRRLTNILVGKERPFSHSRICFWLVRFFVYLLGPSWLASSNVFS</sequence>
<comment type="caution">
    <text evidence="2">The sequence shown here is derived from an EMBL/GenBank/DDBJ whole genome shotgun (WGS) entry which is preliminary data.</text>
</comment>
<reference evidence="2 3" key="1">
    <citation type="submission" date="2015-10" db="EMBL/GenBank/DDBJ databases">
        <title>Genome sequencing of Penicillium freii.</title>
        <authorList>
            <person name="Nguyen H.D."/>
            <person name="Visagie C.M."/>
            <person name="Seifert K.A."/>
        </authorList>
    </citation>
    <scope>NUCLEOTIDE SEQUENCE [LARGE SCALE GENOMIC DNA]</scope>
    <source>
        <strain evidence="2 3">DAOM 242723</strain>
    </source>
</reference>
<name>A0A117NSK4_PENFR</name>
<evidence type="ECO:0000313" key="2">
    <source>
        <dbReference type="EMBL" id="KUM66659.1"/>
    </source>
</evidence>
<dbReference type="STRING" id="48697.A0A117NSK4"/>
<gene>
    <name evidence="2" type="ORF">ACN42_g395</name>
</gene>
<dbReference type="AlphaFoldDB" id="A0A117NSK4"/>
<keyword evidence="3" id="KW-1185">Reference proteome</keyword>
<accession>A0A117NSK4</accession>
<protein>
    <submittedName>
        <fullName evidence="2">Uncharacterized protein</fullName>
    </submittedName>
</protein>
<feature type="compositionally biased region" description="Basic and acidic residues" evidence="1">
    <location>
        <begin position="17"/>
        <end position="26"/>
    </location>
</feature>
<dbReference type="Proteomes" id="UP000055045">
    <property type="component" value="Unassembled WGS sequence"/>
</dbReference>
<dbReference type="EMBL" id="LLXE01000005">
    <property type="protein sequence ID" value="KUM66659.1"/>
    <property type="molecule type" value="Genomic_DNA"/>
</dbReference>
<proteinExistence type="predicted"/>
<evidence type="ECO:0000313" key="3">
    <source>
        <dbReference type="Proteomes" id="UP000055045"/>
    </source>
</evidence>
<evidence type="ECO:0000256" key="1">
    <source>
        <dbReference type="SAM" id="MobiDB-lite"/>
    </source>
</evidence>